<evidence type="ECO:0000313" key="1">
    <source>
        <dbReference type="EMBL" id="CAD9046935.1"/>
    </source>
</evidence>
<accession>A0A7S1JLD0</accession>
<dbReference type="AlphaFoldDB" id="A0A7S1JLD0"/>
<proteinExistence type="predicted"/>
<dbReference type="EMBL" id="HBGB01003403">
    <property type="protein sequence ID" value="CAD9046935.1"/>
    <property type="molecule type" value="Transcribed_RNA"/>
</dbReference>
<gene>
    <name evidence="1" type="ORF">VBRA1451_LOCUS1989</name>
</gene>
<organism evidence="1">
    <name type="scientific">Vitrella brassicaformis</name>
    <dbReference type="NCBI Taxonomy" id="1169539"/>
    <lineage>
        <taxon>Eukaryota</taxon>
        <taxon>Sar</taxon>
        <taxon>Alveolata</taxon>
        <taxon>Colpodellida</taxon>
        <taxon>Vitrellaceae</taxon>
        <taxon>Vitrella</taxon>
    </lineage>
</organism>
<reference evidence="1" key="1">
    <citation type="submission" date="2021-01" db="EMBL/GenBank/DDBJ databases">
        <authorList>
            <person name="Corre E."/>
            <person name="Pelletier E."/>
            <person name="Niang G."/>
            <person name="Scheremetjew M."/>
            <person name="Finn R."/>
            <person name="Kale V."/>
            <person name="Holt S."/>
            <person name="Cochrane G."/>
            <person name="Meng A."/>
            <person name="Brown T."/>
            <person name="Cohen L."/>
        </authorList>
    </citation>
    <scope>NUCLEOTIDE SEQUENCE</scope>
    <source>
        <strain evidence="1">CCMP3346</strain>
    </source>
</reference>
<name>A0A7S1JLD0_9ALVE</name>
<sequence length="105" mass="11709">MTMFSWTDAWKATLEELEKESENRKADKGESRALPKDLTKWIKARVDAPAEHLSTKPTMAGPAHGAEQIPGALRAECKLPTIEKLPASLRLSRELLARIFGFHAI</sequence>
<protein>
    <submittedName>
        <fullName evidence="1">Uncharacterized protein</fullName>
    </submittedName>
</protein>